<protein>
    <recommendedName>
        <fullName evidence="4">Probable tRNA pseudouridine synthase D</fullName>
        <ecNumber evidence="4">5.4.99.27</ecNumber>
    </recommendedName>
    <alternativeName>
        <fullName evidence="4">tRNA pseudouridine(13) synthase</fullName>
    </alternativeName>
    <alternativeName>
        <fullName evidence="4">tRNA pseudouridylate synthase D</fullName>
    </alternativeName>
    <alternativeName>
        <fullName evidence="4">tRNA-uridine isomerase D</fullName>
    </alternativeName>
</protein>
<dbReference type="PANTHER" id="PTHR13326">
    <property type="entry name" value="TRNA PSEUDOURIDINE SYNTHASE D"/>
    <property type="match status" value="1"/>
</dbReference>
<dbReference type="EC" id="5.4.99.27" evidence="4"/>
<dbReference type="GO" id="GO:0160150">
    <property type="term" value="F:tRNA pseudouridine(13) synthase activity"/>
    <property type="evidence" value="ECO:0007669"/>
    <property type="project" value="UniProtKB-EC"/>
</dbReference>
<evidence type="ECO:0000256" key="2">
    <source>
        <dbReference type="ARBA" id="ARBA00022694"/>
    </source>
</evidence>
<dbReference type="InterPro" id="IPR020103">
    <property type="entry name" value="PsdUridine_synth_cat_dom_sf"/>
</dbReference>
<dbReference type="InterPro" id="IPR042214">
    <property type="entry name" value="TruD_catalytic"/>
</dbReference>
<dbReference type="NCBIfam" id="TIGR00094">
    <property type="entry name" value="tRNA_TruD_broad"/>
    <property type="match status" value="1"/>
</dbReference>
<dbReference type="EMBL" id="JAGVWF010000024">
    <property type="protein sequence ID" value="MBS3059131.1"/>
    <property type="molecule type" value="Genomic_DNA"/>
</dbReference>
<dbReference type="Gene3D" id="3.30.2350.20">
    <property type="entry name" value="TruD, catalytic domain"/>
    <property type="match status" value="3"/>
</dbReference>
<dbReference type="PIRSF" id="PIRSF037016">
    <property type="entry name" value="Pseudouridin_synth_euk_prd"/>
    <property type="match status" value="1"/>
</dbReference>
<dbReference type="InterPro" id="IPR011760">
    <property type="entry name" value="PsdUridine_synth_TruD_insert"/>
</dbReference>
<evidence type="ECO:0000313" key="8">
    <source>
        <dbReference type="Proteomes" id="UP000577419"/>
    </source>
</evidence>
<evidence type="ECO:0000313" key="6">
    <source>
        <dbReference type="EMBL" id="HIH08088.1"/>
    </source>
</evidence>
<dbReference type="Proteomes" id="UP000683213">
    <property type="component" value="Unassembled WGS sequence"/>
</dbReference>
<dbReference type="HAMAP" id="MF_01082">
    <property type="entry name" value="TruD"/>
    <property type="match status" value="1"/>
</dbReference>
<evidence type="ECO:0000256" key="1">
    <source>
        <dbReference type="ARBA" id="ARBA00007953"/>
    </source>
</evidence>
<feature type="domain" description="TRUD" evidence="5">
    <location>
        <begin position="177"/>
        <end position="370"/>
    </location>
</feature>
<dbReference type="AlphaFoldDB" id="A0A7J4IRG6"/>
<sequence>MTGIKNYSTFSPGIGGRIKKRIDDFKVEEISPDGKVCEIRAFAGIEKKELEKQWPENSEEREHLVLELEKFNLDLNDAIRRITRFLGVSRKRIGFAGMKDKRGITCQRISVWTPDYGKLKEFNSRYIDLRFGSWADERIDLGMLKGNKFEVTVREIGLSEKEVRERIEQCFKEMKGGIANYFGEQRFGGIRQITHLVGKQLVERDFEGAIMLYLTATSPGEEESIKNARIQLAETKNFSEATKAFPVKYRYERSMIHHLCKYPKDFVGAFKKLPKQLRYMFTHAYQSYLFNKIINKRIEAGIGLKEIEGDILEGGIPTAALFGFESELASGKPGEIEREALAEEGIELKEFQVKEFSEVSSKGTRKQIALFPEKLELKAVEEDEFTEGKLKAMVSFYLGKGNYATTVLREIMKN</sequence>
<reference evidence="7" key="2">
    <citation type="submission" date="2021-03" db="EMBL/GenBank/DDBJ databases">
        <authorList>
            <person name="Jaffe A."/>
        </authorList>
    </citation>
    <scope>NUCLEOTIDE SEQUENCE</scope>
    <source>
        <strain evidence="7">RIFCSPHIGHO2_01_FULL_GW2011_AR10_43_9</strain>
    </source>
</reference>
<dbReference type="PROSITE" id="PS01268">
    <property type="entry name" value="UPF0024"/>
    <property type="match status" value="1"/>
</dbReference>
<dbReference type="PROSITE" id="PS50984">
    <property type="entry name" value="TRUD"/>
    <property type="match status" value="1"/>
</dbReference>
<comment type="caution">
    <text evidence="6">The sequence shown here is derived from an EMBL/GenBank/DDBJ whole genome shotgun (WGS) entry which is preliminary data.</text>
</comment>
<dbReference type="InterPro" id="IPR020119">
    <property type="entry name" value="PsdUridine_synth_TruD_CS"/>
</dbReference>
<proteinExistence type="inferred from homology"/>
<evidence type="ECO:0000256" key="4">
    <source>
        <dbReference type="HAMAP-Rule" id="MF_01082"/>
    </source>
</evidence>
<dbReference type="GO" id="GO:0003723">
    <property type="term" value="F:RNA binding"/>
    <property type="evidence" value="ECO:0007669"/>
    <property type="project" value="InterPro"/>
</dbReference>
<keyword evidence="3 4" id="KW-0413">Isomerase</keyword>
<gene>
    <name evidence="4 6" type="primary">truD</name>
    <name evidence="6" type="ORF">HA237_01825</name>
    <name evidence="7" type="ORF">J4224_01760</name>
</gene>
<dbReference type="InterPro" id="IPR001656">
    <property type="entry name" value="PsdUridine_synth_TruD"/>
</dbReference>
<evidence type="ECO:0000259" key="5">
    <source>
        <dbReference type="PROSITE" id="PS50984"/>
    </source>
</evidence>
<evidence type="ECO:0000256" key="3">
    <source>
        <dbReference type="ARBA" id="ARBA00023235"/>
    </source>
</evidence>
<dbReference type="EMBL" id="DUFG01000013">
    <property type="protein sequence ID" value="HIH08088.1"/>
    <property type="molecule type" value="Genomic_DNA"/>
</dbReference>
<dbReference type="Proteomes" id="UP000577419">
    <property type="component" value="Unassembled WGS sequence"/>
</dbReference>
<keyword evidence="2 4" id="KW-0819">tRNA processing</keyword>
<organism evidence="6 8">
    <name type="scientific">Candidatus Iainarchaeum sp</name>
    <dbReference type="NCBI Taxonomy" id="3101447"/>
    <lineage>
        <taxon>Archaea</taxon>
        <taxon>Candidatus Iainarchaeota</taxon>
        <taxon>Candidatus Iainarchaeia</taxon>
        <taxon>Candidatus Iainarchaeales</taxon>
        <taxon>Candidatus Iainarchaeaceae</taxon>
        <taxon>Candidatus Iainarchaeum</taxon>
    </lineage>
</organism>
<reference evidence="8" key="1">
    <citation type="journal article" date="2020" name="bioRxiv">
        <title>A rank-normalized archaeal taxonomy based on genome phylogeny resolves widespread incomplete and uneven classifications.</title>
        <authorList>
            <person name="Rinke C."/>
            <person name="Chuvochina M."/>
            <person name="Mussig A.J."/>
            <person name="Chaumeil P.-A."/>
            <person name="Waite D.W."/>
            <person name="Whitman W.B."/>
            <person name="Parks D.H."/>
            <person name="Hugenholtz P."/>
        </authorList>
    </citation>
    <scope>NUCLEOTIDE SEQUENCE [LARGE SCALE GENOMIC DNA]</scope>
</reference>
<dbReference type="Pfam" id="PF01142">
    <property type="entry name" value="TruD"/>
    <property type="match status" value="2"/>
</dbReference>
<dbReference type="GO" id="GO:0031119">
    <property type="term" value="P:tRNA pseudouridine synthesis"/>
    <property type="evidence" value="ECO:0007669"/>
    <property type="project" value="UniProtKB-UniRule"/>
</dbReference>
<accession>A0A7J4IRG6</accession>
<dbReference type="PANTHER" id="PTHR13326:SF21">
    <property type="entry name" value="PSEUDOURIDYLATE SYNTHASE PUS7L"/>
    <property type="match status" value="1"/>
</dbReference>
<reference evidence="7" key="3">
    <citation type="submission" date="2021-05" db="EMBL/GenBank/DDBJ databases">
        <title>Protein family content uncovers lineage relationships and bacterial pathway maintenance mechanisms in DPANN archaea.</title>
        <authorList>
            <person name="Castelle C.J."/>
            <person name="Meheust R."/>
            <person name="Jaffe A.L."/>
            <person name="Seitz K."/>
            <person name="Gong X."/>
            <person name="Baker B.J."/>
            <person name="Banfield J.F."/>
        </authorList>
    </citation>
    <scope>NUCLEOTIDE SEQUENCE</scope>
    <source>
        <strain evidence="7">RIFCSPHIGHO2_01_FULL_GW2011_AR10_43_9</strain>
    </source>
</reference>
<dbReference type="SUPFAM" id="SSF55120">
    <property type="entry name" value="Pseudouridine synthase"/>
    <property type="match status" value="1"/>
</dbReference>
<comment type="function">
    <text evidence="4">Could be responsible for synthesis of pseudouridine from uracil-13 in transfer RNAs.</text>
</comment>
<name>A0A7J4IRG6_9ARCH</name>
<comment type="similarity">
    <text evidence="1 4">Belongs to the pseudouridine synthase TruD family.</text>
</comment>
<feature type="active site" description="Nucleophile" evidence="4">
    <location>
        <position position="100"/>
    </location>
</feature>
<comment type="catalytic activity">
    <reaction evidence="4">
        <text>uridine(13) in tRNA = pseudouridine(13) in tRNA</text>
        <dbReference type="Rhea" id="RHEA:42540"/>
        <dbReference type="Rhea" id="RHEA-COMP:10105"/>
        <dbReference type="Rhea" id="RHEA-COMP:10106"/>
        <dbReference type="ChEBI" id="CHEBI:65314"/>
        <dbReference type="ChEBI" id="CHEBI:65315"/>
        <dbReference type="EC" id="5.4.99.27"/>
    </reaction>
</comment>
<evidence type="ECO:0000313" key="7">
    <source>
        <dbReference type="EMBL" id="MBS3059131.1"/>
    </source>
</evidence>